<evidence type="ECO:0000256" key="11">
    <source>
        <dbReference type="SAM" id="MobiDB-lite"/>
    </source>
</evidence>
<feature type="region of interest" description="Disordered" evidence="11">
    <location>
        <begin position="452"/>
        <end position="490"/>
    </location>
</feature>
<dbReference type="GO" id="GO:0005737">
    <property type="term" value="C:cytoplasm"/>
    <property type="evidence" value="ECO:0007669"/>
    <property type="project" value="UniProtKB-SubCell"/>
</dbReference>
<feature type="domain" description="CBS" evidence="12">
    <location>
        <begin position="277"/>
        <end position="334"/>
    </location>
</feature>
<dbReference type="GO" id="GO:0030071">
    <property type="term" value="P:regulation of mitotic metaphase/anaphase transition"/>
    <property type="evidence" value="ECO:0007669"/>
    <property type="project" value="InterPro"/>
</dbReference>
<dbReference type="PANTHER" id="PTHR13780">
    <property type="entry name" value="AMP-ACTIVATED PROTEIN KINASE, GAMMA REGULATORY SUBUNIT"/>
    <property type="match status" value="1"/>
</dbReference>
<evidence type="ECO:0000256" key="2">
    <source>
        <dbReference type="ARBA" id="ARBA00004496"/>
    </source>
</evidence>
<dbReference type="InterPro" id="IPR000644">
    <property type="entry name" value="CBS_dom"/>
</dbReference>
<evidence type="ECO:0000256" key="6">
    <source>
        <dbReference type="ARBA" id="ARBA00022490"/>
    </source>
</evidence>
<name>A0A179IUE4_CORDF</name>
<dbReference type="InterPro" id="IPR016711">
    <property type="entry name" value="Ssd23"/>
</dbReference>
<evidence type="ECO:0000256" key="8">
    <source>
        <dbReference type="ARBA" id="ARBA00023122"/>
    </source>
</evidence>
<evidence type="ECO:0000256" key="4">
    <source>
        <dbReference type="ARBA" id="ARBA00014106"/>
    </source>
</evidence>
<feature type="compositionally biased region" description="Low complexity" evidence="11">
    <location>
        <begin position="31"/>
        <end position="51"/>
    </location>
</feature>
<accession>A0A179IUE4</accession>
<evidence type="ECO:0000256" key="1">
    <source>
        <dbReference type="ARBA" id="ARBA00002656"/>
    </source>
</evidence>
<evidence type="ECO:0000256" key="3">
    <source>
        <dbReference type="ARBA" id="ARBA00006624"/>
    </source>
</evidence>
<dbReference type="GO" id="GO:0004865">
    <property type="term" value="F:protein serine/threonine phosphatase inhibitor activity"/>
    <property type="evidence" value="ECO:0007669"/>
    <property type="project" value="TreeGrafter"/>
</dbReference>
<keyword evidence="14" id="KW-1185">Reference proteome</keyword>
<evidence type="ECO:0000259" key="12">
    <source>
        <dbReference type="PROSITE" id="PS51371"/>
    </source>
</evidence>
<dbReference type="PANTHER" id="PTHR13780:SF36">
    <property type="entry name" value="CBS DOMAIN-CONTAINING PROTEIN"/>
    <property type="match status" value="1"/>
</dbReference>
<dbReference type="AlphaFoldDB" id="A0A179IUE4"/>
<reference evidence="13 14" key="1">
    <citation type="submission" date="2016-03" db="EMBL/GenBank/DDBJ databases">
        <title>Fine-scale spatial genetic structure of a fungal parasite of coffee scale insects.</title>
        <authorList>
            <person name="Jackson D."/>
            <person name="Zemenick K.A."/>
            <person name="Malloure B."/>
            <person name="Quandt C.A."/>
            <person name="James T.Y."/>
        </authorList>
    </citation>
    <scope>NUCLEOTIDE SEQUENCE [LARGE SCALE GENOMIC DNA]</scope>
    <source>
        <strain evidence="13 14">UM487</strain>
    </source>
</reference>
<keyword evidence="8 10" id="KW-0129">CBS domain</keyword>
<comment type="function">
    <text evidence="1 9">Involved in DNA replication and cell separation.</text>
</comment>
<dbReference type="CDD" id="cd02205">
    <property type="entry name" value="CBS_pair_SF"/>
    <property type="match status" value="2"/>
</dbReference>
<dbReference type="InterPro" id="IPR046342">
    <property type="entry name" value="CBS_dom_sf"/>
</dbReference>
<proteinExistence type="inferred from homology"/>
<sequence>MASSPAAGARVIADQSDHSLPEQFSSASTAVPSAPRQSSQRSPSNSSVNLSGHRLSFAENMRAMPASPRHRPASLTQAAVQELMNHPPTKKPGNSKFTGREWSDITVGELVSPDDVCWVELDDSVEDATKMLLKSRTNVVLVRDSKTSNSVTSTFDYSDLNTYLLLVVGLTKPEDYQVTLFNDIISKAQEGQSIALRTLQPMFCREATVQLDASSSLAQAIETLGSGIHRIIISDLSNHVVGVMSQLRVADFFWNEGVNFPLIERLYPVLLRDLSIGTQKTISVNSDSPLSEALTTMNKEGLTSVAVVDNGHNVVGNISTKDVRHLTSTSSAPLLDSSCMHFISVILNERGVEKGQDTFPVFYVSPYSSLAHTVAKLVATRSHRMWVVESASPSPSAPATPLLSAKASSGGAPPSPATAAAVPASALAGAGLSGKLAGVVSLTDVLNIFAKTTGLKPGDPSEQRARRRRSSSSSIRPSLDLTRASTDSRR</sequence>
<dbReference type="SMART" id="SM00116">
    <property type="entry name" value="CBS"/>
    <property type="match status" value="3"/>
</dbReference>
<dbReference type="EMBL" id="LUKN01000006">
    <property type="protein sequence ID" value="OAR05983.1"/>
    <property type="molecule type" value="Genomic_DNA"/>
</dbReference>
<comment type="subcellular location">
    <subcellularLocation>
        <location evidence="2 9">Cytoplasm</location>
    </subcellularLocation>
</comment>
<dbReference type="Pfam" id="PF00571">
    <property type="entry name" value="CBS"/>
    <property type="match status" value="1"/>
</dbReference>
<comment type="similarity">
    <text evidence="3 9">Belongs to the SDS23 family.</text>
</comment>
<protein>
    <recommendedName>
        <fullName evidence="4">Protein SDS23</fullName>
    </recommendedName>
    <alternativeName>
        <fullName evidence="5">Protein sds23</fullName>
    </alternativeName>
</protein>
<dbReference type="PROSITE" id="PS51371">
    <property type="entry name" value="CBS"/>
    <property type="match status" value="1"/>
</dbReference>
<evidence type="ECO:0000256" key="10">
    <source>
        <dbReference type="PROSITE-ProRule" id="PRU00703"/>
    </source>
</evidence>
<dbReference type="Proteomes" id="UP000243081">
    <property type="component" value="Unassembled WGS sequence"/>
</dbReference>
<dbReference type="GO" id="GO:0042149">
    <property type="term" value="P:cellular response to glucose starvation"/>
    <property type="evidence" value="ECO:0007669"/>
    <property type="project" value="UniProtKB-UniRule"/>
</dbReference>
<gene>
    <name evidence="13" type="ORF">LLEC1_01317</name>
</gene>
<comment type="caution">
    <text evidence="13">The sequence shown here is derived from an EMBL/GenBank/DDBJ whole genome shotgun (WGS) entry which is preliminary data.</text>
</comment>
<dbReference type="OrthoDB" id="449052at2759"/>
<feature type="region of interest" description="Disordered" evidence="11">
    <location>
        <begin position="1"/>
        <end position="51"/>
    </location>
</feature>
<evidence type="ECO:0000256" key="5">
    <source>
        <dbReference type="ARBA" id="ARBA00020584"/>
    </source>
</evidence>
<dbReference type="Gene3D" id="3.10.580.10">
    <property type="entry name" value="CBS-domain"/>
    <property type="match status" value="2"/>
</dbReference>
<feature type="region of interest" description="Disordered" evidence="11">
    <location>
        <begin position="391"/>
        <end position="419"/>
    </location>
</feature>
<keyword evidence="7" id="KW-0677">Repeat</keyword>
<organism evidence="13 14">
    <name type="scientific">Cordyceps confragosa</name>
    <name type="common">Lecanicillium lecanii</name>
    <dbReference type="NCBI Taxonomy" id="2714763"/>
    <lineage>
        <taxon>Eukaryota</taxon>
        <taxon>Fungi</taxon>
        <taxon>Dikarya</taxon>
        <taxon>Ascomycota</taxon>
        <taxon>Pezizomycotina</taxon>
        <taxon>Sordariomycetes</taxon>
        <taxon>Hypocreomycetidae</taxon>
        <taxon>Hypocreales</taxon>
        <taxon>Cordycipitaceae</taxon>
        <taxon>Akanthomyces</taxon>
    </lineage>
</organism>
<evidence type="ECO:0000313" key="13">
    <source>
        <dbReference type="EMBL" id="OAR05983.1"/>
    </source>
</evidence>
<keyword evidence="6 9" id="KW-0963">Cytoplasm</keyword>
<evidence type="ECO:0000256" key="9">
    <source>
        <dbReference type="PIRNR" id="PIRNR018148"/>
    </source>
</evidence>
<dbReference type="PIRSF" id="PIRSF018148">
    <property type="entry name" value="UCP018148_CBS_YBR214w"/>
    <property type="match status" value="1"/>
</dbReference>
<dbReference type="InterPro" id="IPR050511">
    <property type="entry name" value="AMPK_gamma/SDS23_families"/>
</dbReference>
<evidence type="ECO:0000313" key="14">
    <source>
        <dbReference type="Proteomes" id="UP000243081"/>
    </source>
</evidence>
<evidence type="ECO:0000256" key="7">
    <source>
        <dbReference type="ARBA" id="ARBA00022737"/>
    </source>
</evidence>
<dbReference type="SUPFAM" id="SSF54631">
    <property type="entry name" value="CBS-domain pair"/>
    <property type="match status" value="2"/>
</dbReference>
<dbReference type="OMA" id="DWTQISI"/>